<dbReference type="Proteomes" id="UP000593560">
    <property type="component" value="Unassembled WGS sequence"/>
</dbReference>
<organism evidence="1 2">
    <name type="scientific">Gossypium harknessii</name>
    <dbReference type="NCBI Taxonomy" id="34285"/>
    <lineage>
        <taxon>Eukaryota</taxon>
        <taxon>Viridiplantae</taxon>
        <taxon>Streptophyta</taxon>
        <taxon>Embryophyta</taxon>
        <taxon>Tracheophyta</taxon>
        <taxon>Spermatophyta</taxon>
        <taxon>Magnoliopsida</taxon>
        <taxon>eudicotyledons</taxon>
        <taxon>Gunneridae</taxon>
        <taxon>Pentapetalae</taxon>
        <taxon>rosids</taxon>
        <taxon>malvids</taxon>
        <taxon>Malvales</taxon>
        <taxon>Malvaceae</taxon>
        <taxon>Malvoideae</taxon>
        <taxon>Gossypium</taxon>
    </lineage>
</organism>
<protein>
    <recommendedName>
        <fullName evidence="3">DUF4283 domain-containing protein</fullName>
    </recommendedName>
</protein>
<accession>A0A7J9I0U9</accession>
<gene>
    <name evidence="1" type="ORF">Gohar_020582</name>
</gene>
<evidence type="ECO:0000313" key="1">
    <source>
        <dbReference type="EMBL" id="MBA0814775.1"/>
    </source>
</evidence>
<comment type="caution">
    <text evidence="1">The sequence shown here is derived from an EMBL/GenBank/DDBJ whole genome shotgun (WGS) entry which is preliminary data.</text>
</comment>
<keyword evidence="2" id="KW-1185">Reference proteome</keyword>
<proteinExistence type="predicted"/>
<dbReference type="EMBL" id="JABFAD010000012">
    <property type="protein sequence ID" value="MBA0814775.1"/>
    <property type="molecule type" value="Genomic_DNA"/>
</dbReference>
<evidence type="ECO:0000313" key="2">
    <source>
        <dbReference type="Proteomes" id="UP000593560"/>
    </source>
</evidence>
<dbReference type="AlphaFoldDB" id="A0A7J9I0U9"/>
<reference evidence="1 2" key="1">
    <citation type="journal article" date="2019" name="Genome Biol. Evol.">
        <title>Insights into the evolution of the New World diploid cottons (Gossypium, subgenus Houzingenia) based on genome sequencing.</title>
        <authorList>
            <person name="Grover C.E."/>
            <person name="Arick M.A. 2nd"/>
            <person name="Thrash A."/>
            <person name="Conover J.L."/>
            <person name="Sanders W.S."/>
            <person name="Peterson D.G."/>
            <person name="Frelichowski J.E."/>
            <person name="Scheffler J.A."/>
            <person name="Scheffler B.E."/>
            <person name="Wendel J.F."/>
        </authorList>
    </citation>
    <scope>NUCLEOTIDE SEQUENCE [LARGE SCALE GENOMIC DNA]</scope>
    <source>
        <strain evidence="1">0</strain>
        <tissue evidence="1">Leaf</tissue>
    </source>
</reference>
<evidence type="ECO:0008006" key="3">
    <source>
        <dbReference type="Google" id="ProtNLM"/>
    </source>
</evidence>
<name>A0A7J9I0U9_9ROSI</name>
<sequence length="136" mass="15860">MKEEDLELDDRDAKNETIDGIPNITFSDQNDYFSVKLQDDNEYQHTLSRGPWMILGHYLTMRKAPTPPLHTIVRVPSNLWILTHWVVDKPQKLQVNRLSDGCEYTTYLQIRATRKWVDEPPMLQVNTLPDGCECTT</sequence>